<protein>
    <submittedName>
        <fullName evidence="2">Uncharacterized protein</fullName>
    </submittedName>
</protein>
<feature type="region of interest" description="Disordered" evidence="1">
    <location>
        <begin position="91"/>
        <end position="120"/>
    </location>
</feature>
<organism evidence="2 3">
    <name type="scientific">Didymodactylos carnosus</name>
    <dbReference type="NCBI Taxonomy" id="1234261"/>
    <lineage>
        <taxon>Eukaryota</taxon>
        <taxon>Metazoa</taxon>
        <taxon>Spiralia</taxon>
        <taxon>Gnathifera</taxon>
        <taxon>Rotifera</taxon>
        <taxon>Eurotatoria</taxon>
        <taxon>Bdelloidea</taxon>
        <taxon>Philodinida</taxon>
        <taxon>Philodinidae</taxon>
        <taxon>Didymodactylos</taxon>
    </lineage>
</organism>
<dbReference type="Proteomes" id="UP000682733">
    <property type="component" value="Unassembled WGS sequence"/>
</dbReference>
<reference evidence="2" key="1">
    <citation type="submission" date="2021-02" db="EMBL/GenBank/DDBJ databases">
        <authorList>
            <person name="Nowell W R."/>
        </authorList>
    </citation>
    <scope>NUCLEOTIDE SEQUENCE</scope>
</reference>
<comment type="caution">
    <text evidence="2">The sequence shown here is derived from an EMBL/GenBank/DDBJ whole genome shotgun (WGS) entry which is preliminary data.</text>
</comment>
<feature type="non-terminal residue" evidence="2">
    <location>
        <position position="120"/>
    </location>
</feature>
<evidence type="ECO:0000313" key="2">
    <source>
        <dbReference type="EMBL" id="CAF3877596.1"/>
    </source>
</evidence>
<name>A0A8S2L1G1_9BILA</name>
<proteinExistence type="predicted"/>
<dbReference type="AlphaFoldDB" id="A0A8S2L1G1"/>
<evidence type="ECO:0000256" key="1">
    <source>
        <dbReference type="SAM" id="MobiDB-lite"/>
    </source>
</evidence>
<accession>A0A8S2L1G1</accession>
<feature type="compositionally biased region" description="Polar residues" evidence="1">
    <location>
        <begin position="96"/>
        <end position="120"/>
    </location>
</feature>
<dbReference type="EMBL" id="CAJOBA010013023">
    <property type="protein sequence ID" value="CAF3877596.1"/>
    <property type="molecule type" value="Genomic_DNA"/>
</dbReference>
<evidence type="ECO:0000313" key="3">
    <source>
        <dbReference type="Proteomes" id="UP000682733"/>
    </source>
</evidence>
<gene>
    <name evidence="2" type="ORF">TMI583_LOCUS19879</name>
</gene>
<feature type="non-terminal residue" evidence="2">
    <location>
        <position position="1"/>
    </location>
</feature>
<sequence>RYPQSNENDDQHVILRKQDHGYLFPHNDADDDNDLHNNMLSPLGTIGDSPIVNVITRSKTKDDLFPTLSTRHSTNPTSRPPITTHFALPQRERYQTRSTTGQTMHDASTSITTLPASPSL</sequence>